<dbReference type="PANTHER" id="PTHR46113">
    <property type="entry name" value="SNAC DOMAIN-CONTAINING PROTEIN"/>
    <property type="match status" value="1"/>
</dbReference>
<dbReference type="AlphaFoldDB" id="A0A6A7G297"/>
<proteinExistence type="evidence at transcript level"/>
<organism evidence="1">
    <name type="scientific">Hirondellea gigas</name>
    <dbReference type="NCBI Taxonomy" id="1518452"/>
    <lineage>
        <taxon>Eukaryota</taxon>
        <taxon>Metazoa</taxon>
        <taxon>Ecdysozoa</taxon>
        <taxon>Arthropoda</taxon>
        <taxon>Crustacea</taxon>
        <taxon>Multicrustacea</taxon>
        <taxon>Malacostraca</taxon>
        <taxon>Eumalacostraca</taxon>
        <taxon>Peracarida</taxon>
        <taxon>Amphipoda</taxon>
        <taxon>Amphilochidea</taxon>
        <taxon>Lysianassida</taxon>
        <taxon>Lysianassidira</taxon>
        <taxon>Lysianassoidea</taxon>
        <taxon>Lysianassidae</taxon>
        <taxon>Hirondellea</taxon>
    </lineage>
</organism>
<sequence length="529" mass="59403">MPTTSSTATPTTCKKTKVLSQELSMALDRTKLSDRQAVMVVGATAATLGCKIDEIVMSRSTMRRTRIAARQTIAHDIKESFECDIPLTVHWDGKLIPDLTDDAKVERLPIIVSGGGKSKLLAAPKLESGTGENIATAVVEALEDWGIKDRVQAMCFDTTASNTGKKMGACTLIEEKLEKPLLGIACRHHMLEIVIAAVFNKCHGDSSGPDILLFNRLKTKWKTFDADKLETINSNVPDKTLIIETCREHLTKVQPRADYNELLELTVIYLGETPPGGIKFHRPGALHRARWMARVIYAIKICLFHKQMQITAKEIRAMQRFALYAVQCYTCQWFVAPIAASAPSNDLSLLKKIQSYNDKEISAVATKAFNRHLWYLSEELIGLSFFDEETSLDVKREMVKALSISGSENPPKRTNLNVDGDSLQNKTLASFVTSSTLKFFTKLSFSTEFLKNDPAQWSLNNEYNAARLYIRNMNVVNDNAERGVALIQNFCGYLTKNEEQLQYLLQVVEDHRKRFPNMNKTTLKKGFHQ</sequence>
<dbReference type="PANTHER" id="PTHR46113:SF1">
    <property type="entry name" value="PEPTIDASE M17 LEUCYL AMINOPEPTIDASE N-TERMINAL DOMAIN-CONTAINING PROTEIN"/>
    <property type="match status" value="1"/>
</dbReference>
<evidence type="ECO:0000313" key="1">
    <source>
        <dbReference type="EMBL" id="LAC25088.1"/>
    </source>
</evidence>
<protein>
    <submittedName>
        <fullName evidence="1">Uncharacterized protein</fullName>
    </submittedName>
</protein>
<reference evidence="1" key="1">
    <citation type="submission" date="2017-11" db="EMBL/GenBank/DDBJ databases">
        <title>The sensing device of the deep-sea amphipod.</title>
        <authorList>
            <person name="Kobayashi H."/>
            <person name="Nagahama T."/>
            <person name="Arai W."/>
            <person name="Sasagawa Y."/>
            <person name="Umeda M."/>
            <person name="Hayashi T."/>
            <person name="Nikaido I."/>
            <person name="Watanabe H."/>
            <person name="Oguri K."/>
            <person name="Kitazato H."/>
            <person name="Fujioka K."/>
            <person name="Kido Y."/>
            <person name="Takami H."/>
        </authorList>
    </citation>
    <scope>NUCLEOTIDE SEQUENCE</scope>
    <source>
        <tissue evidence="1">Whole body</tissue>
    </source>
</reference>
<accession>A0A6A7G297</accession>
<name>A0A6A7G297_9CRUS</name>
<dbReference type="EMBL" id="IACT01005945">
    <property type="protein sequence ID" value="LAC25088.1"/>
    <property type="molecule type" value="mRNA"/>
</dbReference>